<feature type="compositionally biased region" description="Polar residues" evidence="1">
    <location>
        <begin position="1"/>
        <end position="19"/>
    </location>
</feature>
<dbReference type="RefSeq" id="WP_147930865.1">
    <property type="nucleotide sequence ID" value="NZ_VOXD01000015.1"/>
</dbReference>
<comment type="caution">
    <text evidence="2">The sequence shown here is derived from an EMBL/GenBank/DDBJ whole genome shotgun (WGS) entry which is preliminary data.</text>
</comment>
<evidence type="ECO:0000313" key="2">
    <source>
        <dbReference type="EMBL" id="TXF89339.1"/>
    </source>
</evidence>
<dbReference type="EMBL" id="VOXD01000015">
    <property type="protein sequence ID" value="TXF89339.1"/>
    <property type="molecule type" value="Genomic_DNA"/>
</dbReference>
<sequence>MSQLNDLHSRPFSRSSTGRSAAPVAQYPRAPFPKVAALLIDPDTRTIRTVYVRATGTGLREIFGDQRVTHVDRDFFRAYGTSQYHEEVTNRAILPGARLSVQGKILITGPRFTEIIGEVSYEIMQGTKFSRCDAHEPQRLKLGYSSSNISK</sequence>
<dbReference type="OrthoDB" id="1500254at2"/>
<gene>
    <name evidence="2" type="ORF">FUA23_11380</name>
</gene>
<reference evidence="2 3" key="1">
    <citation type="submission" date="2019-08" db="EMBL/GenBank/DDBJ databases">
        <title>Lewinella sp. strain SSH13 Genome sequencing and assembly.</title>
        <authorList>
            <person name="Kim I."/>
        </authorList>
    </citation>
    <scope>NUCLEOTIDE SEQUENCE [LARGE SCALE GENOMIC DNA]</scope>
    <source>
        <strain evidence="2 3">SSH13</strain>
    </source>
</reference>
<proteinExistence type="predicted"/>
<evidence type="ECO:0000313" key="3">
    <source>
        <dbReference type="Proteomes" id="UP000321907"/>
    </source>
</evidence>
<dbReference type="AlphaFoldDB" id="A0A5C7FV06"/>
<protein>
    <submittedName>
        <fullName evidence="2">Uncharacterized protein</fullName>
    </submittedName>
</protein>
<evidence type="ECO:0000256" key="1">
    <source>
        <dbReference type="SAM" id="MobiDB-lite"/>
    </source>
</evidence>
<dbReference type="Proteomes" id="UP000321907">
    <property type="component" value="Unassembled WGS sequence"/>
</dbReference>
<accession>A0A5C7FV06</accession>
<keyword evidence="3" id="KW-1185">Reference proteome</keyword>
<name>A0A5C7FV06_9BACT</name>
<organism evidence="2 3">
    <name type="scientific">Neolewinella aurantiaca</name>
    <dbReference type="NCBI Taxonomy" id="2602767"/>
    <lineage>
        <taxon>Bacteria</taxon>
        <taxon>Pseudomonadati</taxon>
        <taxon>Bacteroidota</taxon>
        <taxon>Saprospiria</taxon>
        <taxon>Saprospirales</taxon>
        <taxon>Lewinellaceae</taxon>
        <taxon>Neolewinella</taxon>
    </lineage>
</organism>
<feature type="region of interest" description="Disordered" evidence="1">
    <location>
        <begin position="1"/>
        <end position="24"/>
    </location>
</feature>